<gene>
    <name evidence="1" type="ORF">TUM20286_48050</name>
</gene>
<evidence type="ECO:0000313" key="1">
    <source>
        <dbReference type="EMBL" id="GJN55053.1"/>
    </source>
</evidence>
<evidence type="ECO:0008006" key="3">
    <source>
        <dbReference type="Google" id="ProtNLM"/>
    </source>
</evidence>
<accession>A0ABQ4W6J4</accession>
<name>A0ABQ4W6J4_9PSED</name>
<keyword evidence="2" id="KW-1185">Reference proteome</keyword>
<evidence type="ECO:0000313" key="2">
    <source>
        <dbReference type="Proteomes" id="UP001054892"/>
    </source>
</evidence>
<dbReference type="Proteomes" id="UP001054892">
    <property type="component" value="Unassembled WGS sequence"/>
</dbReference>
<protein>
    <recommendedName>
        <fullName evidence="3">Plasmid mobilization relaxosome protein MobC</fullName>
    </recommendedName>
</protein>
<dbReference type="EMBL" id="BQKM01000015">
    <property type="protein sequence ID" value="GJN55053.1"/>
    <property type="molecule type" value="Genomic_DNA"/>
</dbReference>
<sequence length="101" mass="11153">MDRKTARLCLRITPHDKKIITAKARGLHLSVADWLVRAALDREIIPPIPVWDAESINHLSRIGNNLNQLAHSANAGLLVDDAALCEIAAELRALRGLLDDF</sequence>
<proteinExistence type="predicted"/>
<comment type="caution">
    <text evidence="1">The sequence shown here is derived from an EMBL/GenBank/DDBJ whole genome shotgun (WGS) entry which is preliminary data.</text>
</comment>
<dbReference type="InterPro" id="IPR053842">
    <property type="entry name" value="NikA-like"/>
</dbReference>
<reference evidence="1 2" key="1">
    <citation type="submission" date="2021-12" db="EMBL/GenBank/DDBJ databases">
        <title>Characterization of novel class B3 metallo-beta-lactamase from novel Pseudomonas species.</title>
        <authorList>
            <person name="Yamada K."/>
            <person name="Aoki K."/>
            <person name="Ishii Y."/>
        </authorList>
    </citation>
    <scope>NUCLEOTIDE SEQUENCE [LARGE SCALE GENOMIC DNA]</scope>
    <source>
        <strain evidence="1 2">TUM20286</strain>
    </source>
</reference>
<organism evidence="1 2">
    <name type="scientific">Pseudomonas tohonis</name>
    <dbReference type="NCBI Taxonomy" id="2725477"/>
    <lineage>
        <taxon>Bacteria</taxon>
        <taxon>Pseudomonadati</taxon>
        <taxon>Pseudomonadota</taxon>
        <taxon>Gammaproteobacteria</taxon>
        <taxon>Pseudomonadales</taxon>
        <taxon>Pseudomonadaceae</taxon>
        <taxon>Pseudomonas</taxon>
    </lineage>
</organism>
<dbReference type="Pfam" id="PF21983">
    <property type="entry name" value="NikA-like"/>
    <property type="match status" value="1"/>
</dbReference>
<dbReference type="RefSeq" id="WP_236247236.1">
    <property type="nucleotide sequence ID" value="NZ_BQKM01000015.1"/>
</dbReference>